<evidence type="ECO:0000256" key="3">
    <source>
        <dbReference type="ARBA" id="ARBA00022833"/>
    </source>
</evidence>
<dbReference type="Proteomes" id="UP001190700">
    <property type="component" value="Unassembled WGS sequence"/>
</dbReference>
<feature type="region of interest" description="Disordered" evidence="5">
    <location>
        <begin position="302"/>
        <end position="329"/>
    </location>
</feature>
<dbReference type="EMBL" id="LGRX02011776">
    <property type="protein sequence ID" value="KAK3268535.1"/>
    <property type="molecule type" value="Genomic_DNA"/>
</dbReference>
<keyword evidence="1" id="KW-0479">Metal-binding</keyword>
<keyword evidence="8" id="KW-1185">Reference proteome</keyword>
<evidence type="ECO:0000256" key="5">
    <source>
        <dbReference type="SAM" id="MobiDB-lite"/>
    </source>
</evidence>
<dbReference type="PROSITE" id="PS50865">
    <property type="entry name" value="ZF_MYND_2"/>
    <property type="match status" value="1"/>
</dbReference>
<evidence type="ECO:0000259" key="6">
    <source>
        <dbReference type="PROSITE" id="PS50865"/>
    </source>
</evidence>
<dbReference type="SUPFAM" id="SSF144232">
    <property type="entry name" value="HIT/MYND zinc finger-like"/>
    <property type="match status" value="1"/>
</dbReference>
<sequence>MPRVKAPCDFPECEEEWTTLRCAKCRKARYCCADHQKKHWKIHRQECEDVGGQGEWSSSGQRVLAPEVGRSPEVWDFKPVPEHSHRFDPSKPAEIGWDWRGEKKCRAEFAEIRKGTREWVYRDTTEQLARNLSLHEKECRRLHVLRNEVEKLLACVELRGVEAVEESDLTSLQALGDTEEGRSIGLGAAYRMDASGKWGPMGPIEVDASNLLGLTLSQLRQKITDLASMCQVEEEAVEGTRRDIHNRHQWDTYESGHETRDMLENGVRRAHMEARLGRIAGREDIQKSLQIPFHLRPKVIGHDPNPATVAGNEVPFTLPYKEAPEDQRP</sequence>
<comment type="caution">
    <text evidence="7">The sequence shown here is derived from an EMBL/GenBank/DDBJ whole genome shotgun (WGS) entry which is preliminary data.</text>
</comment>
<evidence type="ECO:0000256" key="4">
    <source>
        <dbReference type="PROSITE-ProRule" id="PRU00134"/>
    </source>
</evidence>
<protein>
    <recommendedName>
        <fullName evidence="6">MYND-type domain-containing protein</fullName>
    </recommendedName>
</protein>
<dbReference type="InterPro" id="IPR002893">
    <property type="entry name" value="Znf_MYND"/>
</dbReference>
<evidence type="ECO:0000313" key="8">
    <source>
        <dbReference type="Proteomes" id="UP001190700"/>
    </source>
</evidence>
<proteinExistence type="predicted"/>
<keyword evidence="2 4" id="KW-0863">Zinc-finger</keyword>
<accession>A0AAE0L1R9</accession>
<dbReference type="Pfam" id="PF01753">
    <property type="entry name" value="zf-MYND"/>
    <property type="match status" value="1"/>
</dbReference>
<dbReference type="Gene3D" id="6.10.140.2220">
    <property type="match status" value="1"/>
</dbReference>
<organism evidence="7 8">
    <name type="scientific">Cymbomonas tetramitiformis</name>
    <dbReference type="NCBI Taxonomy" id="36881"/>
    <lineage>
        <taxon>Eukaryota</taxon>
        <taxon>Viridiplantae</taxon>
        <taxon>Chlorophyta</taxon>
        <taxon>Pyramimonadophyceae</taxon>
        <taxon>Pyramimonadales</taxon>
        <taxon>Pyramimonadaceae</taxon>
        <taxon>Cymbomonas</taxon>
    </lineage>
</organism>
<evidence type="ECO:0000256" key="1">
    <source>
        <dbReference type="ARBA" id="ARBA00022723"/>
    </source>
</evidence>
<evidence type="ECO:0000256" key="2">
    <source>
        <dbReference type="ARBA" id="ARBA00022771"/>
    </source>
</evidence>
<gene>
    <name evidence="7" type="ORF">CYMTET_22972</name>
</gene>
<feature type="domain" description="MYND-type" evidence="6">
    <location>
        <begin position="10"/>
        <end position="47"/>
    </location>
</feature>
<reference evidence="7 8" key="1">
    <citation type="journal article" date="2015" name="Genome Biol. Evol.">
        <title>Comparative Genomics of a Bacterivorous Green Alga Reveals Evolutionary Causalities and Consequences of Phago-Mixotrophic Mode of Nutrition.</title>
        <authorList>
            <person name="Burns J.A."/>
            <person name="Paasch A."/>
            <person name="Narechania A."/>
            <person name="Kim E."/>
        </authorList>
    </citation>
    <scope>NUCLEOTIDE SEQUENCE [LARGE SCALE GENOMIC DNA]</scope>
    <source>
        <strain evidence="7 8">PLY_AMNH</strain>
    </source>
</reference>
<evidence type="ECO:0000313" key="7">
    <source>
        <dbReference type="EMBL" id="KAK3268535.1"/>
    </source>
</evidence>
<name>A0AAE0L1R9_9CHLO</name>
<dbReference type="AlphaFoldDB" id="A0AAE0L1R9"/>
<dbReference type="GO" id="GO:0008270">
    <property type="term" value="F:zinc ion binding"/>
    <property type="evidence" value="ECO:0007669"/>
    <property type="project" value="UniProtKB-KW"/>
</dbReference>
<keyword evidence="3" id="KW-0862">Zinc</keyword>